<dbReference type="Proteomes" id="UP000178735">
    <property type="component" value="Unassembled WGS sequence"/>
</dbReference>
<evidence type="ECO:0000259" key="1">
    <source>
        <dbReference type="Pfam" id="PF02625"/>
    </source>
</evidence>
<dbReference type="PANTHER" id="PTHR30388:SF6">
    <property type="entry name" value="XANTHINE DEHYDROGENASE SUBUNIT A-RELATED"/>
    <property type="match status" value="1"/>
</dbReference>
<feature type="domain" description="XdhC Rossmann" evidence="2">
    <location>
        <begin position="104"/>
        <end position="253"/>
    </location>
</feature>
<protein>
    <recommendedName>
        <fullName evidence="5">Xanthine dehydrogenase</fullName>
    </recommendedName>
</protein>
<evidence type="ECO:0008006" key="5">
    <source>
        <dbReference type="Google" id="ProtNLM"/>
    </source>
</evidence>
<dbReference type="Gene3D" id="3.40.50.720">
    <property type="entry name" value="NAD(P)-binding Rossmann-like Domain"/>
    <property type="match status" value="1"/>
</dbReference>
<reference evidence="3 4" key="1">
    <citation type="journal article" date="2016" name="Nat. Commun.">
        <title>Thousands of microbial genomes shed light on interconnected biogeochemical processes in an aquifer system.</title>
        <authorList>
            <person name="Anantharaman K."/>
            <person name="Brown C.T."/>
            <person name="Hug L.A."/>
            <person name="Sharon I."/>
            <person name="Castelle C.J."/>
            <person name="Probst A.J."/>
            <person name="Thomas B.C."/>
            <person name="Singh A."/>
            <person name="Wilkins M.J."/>
            <person name="Karaoz U."/>
            <person name="Brodie E.L."/>
            <person name="Williams K.H."/>
            <person name="Hubbard S.S."/>
            <person name="Banfield J.F."/>
        </authorList>
    </citation>
    <scope>NUCLEOTIDE SEQUENCE [LARGE SCALE GENOMIC DNA]</scope>
</reference>
<accession>A0A1F7WKN0</accession>
<dbReference type="InterPro" id="IPR003777">
    <property type="entry name" value="XdhC_CoxI"/>
</dbReference>
<dbReference type="Pfam" id="PF13478">
    <property type="entry name" value="XdhC_C"/>
    <property type="match status" value="1"/>
</dbReference>
<evidence type="ECO:0000313" key="3">
    <source>
        <dbReference type="EMBL" id="OGM02575.1"/>
    </source>
</evidence>
<dbReference type="STRING" id="1817813.A2008_09525"/>
<comment type="caution">
    <text evidence="3">The sequence shown here is derived from an EMBL/GenBank/DDBJ whole genome shotgun (WGS) entry which is preliminary data.</text>
</comment>
<name>A0A1F7WKN0_9BACT</name>
<evidence type="ECO:0000313" key="4">
    <source>
        <dbReference type="Proteomes" id="UP000178735"/>
    </source>
</evidence>
<dbReference type="AlphaFoldDB" id="A0A1F7WKN0"/>
<feature type="domain" description="XdhC- CoxI" evidence="1">
    <location>
        <begin position="14"/>
        <end position="77"/>
    </location>
</feature>
<dbReference type="EMBL" id="MGFH01000206">
    <property type="protein sequence ID" value="OGM02575.1"/>
    <property type="molecule type" value="Genomic_DNA"/>
</dbReference>
<evidence type="ECO:0000259" key="2">
    <source>
        <dbReference type="Pfam" id="PF13478"/>
    </source>
</evidence>
<sequence>MDIVYERALALSGTGKPFVIVTITESDGSTPRKIGAKMIVVEDGSIIGTIGGGPLEHNSAKIALEAMAEGKCRKVRFELSDLMLTCGGNVEVFFEPHAARDRAVIFGGGHIAYQLSPLLNSIDFRTAVVEDREEYLTRDRFDGCEKIKVPGYGFDELEKHCAGLNLKENDYIVIITRGHEYSDGRVLDYLMSMPFDFKYVGMIGSKNKVFECMKGLIEKGYPKEKLARVFAPVGIDIGGETPAEIAVSITAQMLSVKYSKDGKHVRDKKGYFNS</sequence>
<dbReference type="Pfam" id="PF02625">
    <property type="entry name" value="XdhC_CoxI"/>
    <property type="match status" value="1"/>
</dbReference>
<gene>
    <name evidence="3" type="ORF">A2008_09525</name>
</gene>
<dbReference type="InterPro" id="IPR027051">
    <property type="entry name" value="XdhC_Rossmann_dom"/>
</dbReference>
<proteinExistence type="predicted"/>
<organism evidence="3 4">
    <name type="scientific">Candidatus Wallbacteria bacterium GWC2_49_35</name>
    <dbReference type="NCBI Taxonomy" id="1817813"/>
    <lineage>
        <taxon>Bacteria</taxon>
        <taxon>Candidatus Walliibacteriota</taxon>
    </lineage>
</organism>
<dbReference type="InterPro" id="IPR052698">
    <property type="entry name" value="MoCofactor_Util/Proc"/>
</dbReference>
<dbReference type="PANTHER" id="PTHR30388">
    <property type="entry name" value="ALDEHYDE OXIDOREDUCTASE MOLYBDENUM COFACTOR ASSEMBLY PROTEIN"/>
    <property type="match status" value="1"/>
</dbReference>